<name>A0ACC1LS26_9FUNG</name>
<comment type="caution">
    <text evidence="1">The sequence shown here is derived from an EMBL/GenBank/DDBJ whole genome shotgun (WGS) entry which is preliminary data.</text>
</comment>
<evidence type="ECO:0000313" key="2">
    <source>
        <dbReference type="Proteomes" id="UP001140096"/>
    </source>
</evidence>
<dbReference type="EMBL" id="JANBUP010000005">
    <property type="protein sequence ID" value="KAJ2814057.1"/>
    <property type="molecule type" value="Genomic_DNA"/>
</dbReference>
<sequence length="1106" mass="117998">MSSTSVNGSIAKKLNLGLSGLELGLYSSSIEAEVPILDSKRIKVNSFSDDAVVQLPLSASPGSVESPQDLEDFDASAFFSDDGGDLPPLDASATRSTNTLYNRTRNFTVNPQAIAPVSSPAPPAPISAPPLVQLAPPATTYSTLVPTGGALAGAGSMDFGGMFDFLLEPRTESASGHAAASLRPLVPSLQKVPEALVATPQTPQGSQQGETLARGAHPPLAAKQQEVPAMVAAAVFSGFGNSNMQLQNVTSVASPLQSIEPISSYAPSRGLAGAIEAAAPPNTLSAAKTTEPGVILTASVADYAGSLLDNMGLADWSRSLEPAPEHVNHSQIANASNINQLLQSGDPSTHGTGQQQAASAKGADQQTSKAKLLNSPEHHRLVGRNAEPGKRTVATNGHDAKRLTFDGSAVGLSGIQTSLLSKYSDSLSSSRSLMPGIGRTSRPKPTHEWRTKTGGLDGQHIGEQSATLVQYAPVEPANTGISKVIRGQIAKDIIQKEADSRPVVRRMRRVKSETKVAPLKSIRLRLDGSAVGSHTSLSQKHGSAKRGMSYVVKDGLIRGPGSRFEQGLGASQSAIARAEDSNQRGADIFGEFNEIQARLRMAEEHKRQQQRASLLDREGADDVRIADIIENRQDIPLASQLEERRKMQLAKQQVLIQQQLVQQHRQMEQHRVFLEQQQQHQLFKRQSLHPSLKSPSQVSVGAAAAYSGQQGGWQGHGSGNYADQWVQQQGAYGRATPTPARFQSPQHRAYSNGPPVGSISEASYQSMDIYGHPLGRSSTTNARLQPGAVLYKHVRPSSAVAQSLHSPQSNVSSESWQSRPGPSMSTGIPARANTEVNFDGSDCSVSPISGALPPRRTLSYGLSSHQRPASMRPGSLPTRQRVKGYDMGRAPPVPPLPQASFATSPGHKSHIQEYAYPPPHGPPGYLPAPAADQGGYGYRPQAYSSQWAASQPRAHVWVPQHGPLPPSQAVLARHSTYSQGYPGGGFAKQVSEAQMLADMHKISKKRTEMDADTPSLLQRLDSARTNGLLPGRHIEKQGYSQGAYQNQSATRQIRDASSAQYLGNGNTLLIDRVYESERSRSAFLKKISRTYTGIGGDVAPATTFTH</sequence>
<proteinExistence type="predicted"/>
<accession>A0ACC1LS26</accession>
<gene>
    <name evidence="1" type="ORF">H4S07_000166</name>
</gene>
<organism evidence="1 2">
    <name type="scientific">Coemansia furcata</name>
    <dbReference type="NCBI Taxonomy" id="417177"/>
    <lineage>
        <taxon>Eukaryota</taxon>
        <taxon>Fungi</taxon>
        <taxon>Fungi incertae sedis</taxon>
        <taxon>Zoopagomycota</taxon>
        <taxon>Kickxellomycotina</taxon>
        <taxon>Kickxellomycetes</taxon>
        <taxon>Kickxellales</taxon>
        <taxon>Kickxellaceae</taxon>
        <taxon>Coemansia</taxon>
    </lineage>
</organism>
<keyword evidence="2" id="KW-1185">Reference proteome</keyword>
<protein>
    <submittedName>
        <fullName evidence="1">Uncharacterized protein</fullName>
    </submittedName>
</protein>
<reference evidence="1" key="1">
    <citation type="submission" date="2022-07" db="EMBL/GenBank/DDBJ databases">
        <title>Phylogenomic reconstructions and comparative analyses of Kickxellomycotina fungi.</title>
        <authorList>
            <person name="Reynolds N.K."/>
            <person name="Stajich J.E."/>
            <person name="Barry K."/>
            <person name="Grigoriev I.V."/>
            <person name="Crous P."/>
            <person name="Smith M.E."/>
        </authorList>
    </citation>
    <scope>NUCLEOTIDE SEQUENCE</scope>
    <source>
        <strain evidence="1">CBS 102833</strain>
    </source>
</reference>
<dbReference type="Proteomes" id="UP001140096">
    <property type="component" value="Unassembled WGS sequence"/>
</dbReference>
<evidence type="ECO:0000313" key="1">
    <source>
        <dbReference type="EMBL" id="KAJ2814057.1"/>
    </source>
</evidence>